<name>A0A9Q3EHX8_9BASI</name>
<gene>
    <name evidence="1" type="ORF">O181_058968</name>
</gene>
<organism evidence="1 2">
    <name type="scientific">Austropuccinia psidii MF-1</name>
    <dbReference type="NCBI Taxonomy" id="1389203"/>
    <lineage>
        <taxon>Eukaryota</taxon>
        <taxon>Fungi</taxon>
        <taxon>Dikarya</taxon>
        <taxon>Basidiomycota</taxon>
        <taxon>Pucciniomycotina</taxon>
        <taxon>Pucciniomycetes</taxon>
        <taxon>Pucciniales</taxon>
        <taxon>Sphaerophragmiaceae</taxon>
        <taxon>Austropuccinia</taxon>
    </lineage>
</organism>
<comment type="caution">
    <text evidence="1">The sequence shown here is derived from an EMBL/GenBank/DDBJ whole genome shotgun (WGS) entry which is preliminary data.</text>
</comment>
<proteinExistence type="predicted"/>
<protein>
    <submittedName>
        <fullName evidence="1">Uncharacterized protein</fullName>
    </submittedName>
</protein>
<dbReference type="AlphaFoldDB" id="A0A9Q3EHX8"/>
<accession>A0A9Q3EHX8</accession>
<evidence type="ECO:0000313" key="2">
    <source>
        <dbReference type="Proteomes" id="UP000765509"/>
    </source>
</evidence>
<evidence type="ECO:0000313" key="1">
    <source>
        <dbReference type="EMBL" id="MBW0519253.1"/>
    </source>
</evidence>
<sequence>MMLSLSFLVPTMQTQITVVLNTRLAANPHLKINMEDILNILQKILNPPNPPTNQDHLQLLKIESSKPLLFKGKQRFEGQHNTFPSTPPSPFSQTFFSVQFLPHFFPNIQATGRMEKDMAH</sequence>
<keyword evidence="2" id="KW-1185">Reference proteome</keyword>
<dbReference type="EMBL" id="AVOT02027256">
    <property type="protein sequence ID" value="MBW0519253.1"/>
    <property type="molecule type" value="Genomic_DNA"/>
</dbReference>
<dbReference type="Proteomes" id="UP000765509">
    <property type="component" value="Unassembled WGS sequence"/>
</dbReference>
<reference evidence="1" key="1">
    <citation type="submission" date="2021-03" db="EMBL/GenBank/DDBJ databases">
        <title>Draft genome sequence of rust myrtle Austropuccinia psidii MF-1, a brazilian biotype.</title>
        <authorList>
            <person name="Quecine M.C."/>
            <person name="Pachon D.M.R."/>
            <person name="Bonatelli M.L."/>
            <person name="Correr F.H."/>
            <person name="Franceschini L.M."/>
            <person name="Leite T.F."/>
            <person name="Margarido G.R.A."/>
            <person name="Almeida C.A."/>
            <person name="Ferrarezi J.A."/>
            <person name="Labate C.A."/>
        </authorList>
    </citation>
    <scope>NUCLEOTIDE SEQUENCE</scope>
    <source>
        <strain evidence="1">MF-1</strain>
    </source>
</reference>